<gene>
    <name evidence="1" type="ORF">NDU88_005490</name>
</gene>
<keyword evidence="2" id="KW-1185">Reference proteome</keyword>
<accession>A0AAV7UIB3</accession>
<evidence type="ECO:0000313" key="1">
    <source>
        <dbReference type="EMBL" id="KAJ1188733.1"/>
    </source>
</evidence>
<organism evidence="1 2">
    <name type="scientific">Pleurodeles waltl</name>
    <name type="common">Iberian ribbed newt</name>
    <dbReference type="NCBI Taxonomy" id="8319"/>
    <lineage>
        <taxon>Eukaryota</taxon>
        <taxon>Metazoa</taxon>
        <taxon>Chordata</taxon>
        <taxon>Craniata</taxon>
        <taxon>Vertebrata</taxon>
        <taxon>Euteleostomi</taxon>
        <taxon>Amphibia</taxon>
        <taxon>Batrachia</taxon>
        <taxon>Caudata</taxon>
        <taxon>Salamandroidea</taxon>
        <taxon>Salamandridae</taxon>
        <taxon>Pleurodelinae</taxon>
        <taxon>Pleurodeles</taxon>
    </lineage>
</organism>
<dbReference type="AlphaFoldDB" id="A0AAV7UIB3"/>
<dbReference type="Proteomes" id="UP001066276">
    <property type="component" value="Chromosome 3_1"/>
</dbReference>
<reference evidence="1" key="1">
    <citation type="journal article" date="2022" name="bioRxiv">
        <title>Sequencing and chromosome-scale assembly of the giantPleurodeles waltlgenome.</title>
        <authorList>
            <person name="Brown T."/>
            <person name="Elewa A."/>
            <person name="Iarovenko S."/>
            <person name="Subramanian E."/>
            <person name="Araus A.J."/>
            <person name="Petzold A."/>
            <person name="Susuki M."/>
            <person name="Suzuki K.-i.T."/>
            <person name="Hayashi T."/>
            <person name="Toyoda A."/>
            <person name="Oliveira C."/>
            <person name="Osipova E."/>
            <person name="Leigh N.D."/>
            <person name="Simon A."/>
            <person name="Yun M.H."/>
        </authorList>
    </citation>
    <scope>NUCLEOTIDE SEQUENCE</scope>
    <source>
        <strain evidence="1">20211129_DDA</strain>
        <tissue evidence="1">Liver</tissue>
    </source>
</reference>
<name>A0AAV7UIB3_PLEWA</name>
<comment type="caution">
    <text evidence="1">The sequence shown here is derived from an EMBL/GenBank/DDBJ whole genome shotgun (WGS) entry which is preliminary data.</text>
</comment>
<evidence type="ECO:0000313" key="2">
    <source>
        <dbReference type="Proteomes" id="UP001066276"/>
    </source>
</evidence>
<proteinExistence type="predicted"/>
<sequence length="69" mass="7886">MDISGGGRMKRCAVPRVYRRYRWVVSCAQHFTANRPRSANDLECGNQQSLQAYLRKAGRPVQVPWGSFT</sequence>
<dbReference type="EMBL" id="JANPWB010000005">
    <property type="protein sequence ID" value="KAJ1188733.1"/>
    <property type="molecule type" value="Genomic_DNA"/>
</dbReference>
<protein>
    <submittedName>
        <fullName evidence="1">Uncharacterized protein</fullName>
    </submittedName>
</protein>